<dbReference type="OrthoDB" id="9809878at2"/>
<protein>
    <recommendedName>
        <fullName evidence="3">Single-stranded DNA-binding protein</fullName>
    </recommendedName>
</protein>
<evidence type="ECO:0000313" key="6">
    <source>
        <dbReference type="Proteomes" id="UP000291259"/>
    </source>
</evidence>
<keyword evidence="1 2" id="KW-0238">DNA-binding</keyword>
<name>A0A4P6FH49_9MICO</name>
<dbReference type="Pfam" id="PF00436">
    <property type="entry name" value="SSB"/>
    <property type="match status" value="1"/>
</dbReference>
<accession>A0A4P6FH49</accession>
<dbReference type="InterPro" id="IPR000424">
    <property type="entry name" value="Primosome_PriB/ssb"/>
</dbReference>
<reference evidence="5 6" key="1">
    <citation type="submission" date="2019-01" db="EMBL/GenBank/DDBJ databases">
        <title>Genome sequencing of strain FW100M-8.</title>
        <authorList>
            <person name="Heo J."/>
            <person name="Kim S.-J."/>
            <person name="Kim J.-S."/>
            <person name="Hong S.-B."/>
            <person name="Kwon S.-W."/>
        </authorList>
    </citation>
    <scope>NUCLEOTIDE SEQUENCE [LARGE SCALE GENOMIC DNA]</scope>
    <source>
        <strain evidence="5 6">FW100M-8</strain>
    </source>
</reference>
<dbReference type="RefSeq" id="WP_129191378.1">
    <property type="nucleotide sequence ID" value="NZ_CP035491.1"/>
</dbReference>
<sequence length="205" mass="21574">MTDLITVTGVVGTDPRAIVTQQGIPITSFRLASTRRIFDREKGTWQDGETNWYGISAFRKLAFNANASLRKGERVIVHGRLKLRPWQAGERSGTAVEIEAESIGHDLTWGITQLQRLRSEPAAGTSTDGADVGADGAEGEVPDAPADGFTDAVGAGAPASDELVPAALDSDGGWPYVGGFDDHDGGAEASDRTDPVERADAGILV</sequence>
<feature type="compositionally biased region" description="Low complexity" evidence="4">
    <location>
        <begin position="122"/>
        <end position="135"/>
    </location>
</feature>
<dbReference type="SUPFAM" id="SSF50249">
    <property type="entry name" value="Nucleic acid-binding proteins"/>
    <property type="match status" value="1"/>
</dbReference>
<dbReference type="EMBL" id="CP035491">
    <property type="protein sequence ID" value="QAY73839.1"/>
    <property type="molecule type" value="Genomic_DNA"/>
</dbReference>
<evidence type="ECO:0000256" key="1">
    <source>
        <dbReference type="ARBA" id="ARBA00023125"/>
    </source>
</evidence>
<dbReference type="GO" id="GO:0006260">
    <property type="term" value="P:DNA replication"/>
    <property type="evidence" value="ECO:0007669"/>
    <property type="project" value="InterPro"/>
</dbReference>
<organism evidence="5 6">
    <name type="scientific">Agromyces protaetiae</name>
    <dbReference type="NCBI Taxonomy" id="2509455"/>
    <lineage>
        <taxon>Bacteria</taxon>
        <taxon>Bacillati</taxon>
        <taxon>Actinomycetota</taxon>
        <taxon>Actinomycetes</taxon>
        <taxon>Micrococcales</taxon>
        <taxon>Microbacteriaceae</taxon>
        <taxon>Agromyces</taxon>
    </lineage>
</organism>
<dbReference type="InterPro" id="IPR012340">
    <property type="entry name" value="NA-bd_OB-fold"/>
</dbReference>
<dbReference type="KEGG" id="agf:ET445_11275"/>
<dbReference type="InterPro" id="IPR011344">
    <property type="entry name" value="ssDNA-bd"/>
</dbReference>
<feature type="region of interest" description="Disordered" evidence="4">
    <location>
        <begin position="175"/>
        <end position="205"/>
    </location>
</feature>
<dbReference type="Gene3D" id="2.40.50.140">
    <property type="entry name" value="Nucleic acid-binding proteins"/>
    <property type="match status" value="1"/>
</dbReference>
<dbReference type="AlphaFoldDB" id="A0A4P6FH49"/>
<evidence type="ECO:0000313" key="5">
    <source>
        <dbReference type="EMBL" id="QAY73839.1"/>
    </source>
</evidence>
<dbReference type="Proteomes" id="UP000291259">
    <property type="component" value="Chromosome"/>
</dbReference>
<evidence type="ECO:0000256" key="4">
    <source>
        <dbReference type="SAM" id="MobiDB-lite"/>
    </source>
</evidence>
<gene>
    <name evidence="5" type="primary">ssb</name>
    <name evidence="5" type="ORF">ET445_11275</name>
</gene>
<dbReference type="CDD" id="cd04496">
    <property type="entry name" value="SSB_OBF"/>
    <property type="match status" value="1"/>
</dbReference>
<evidence type="ECO:0000256" key="2">
    <source>
        <dbReference type="PROSITE-ProRule" id="PRU00252"/>
    </source>
</evidence>
<dbReference type="GO" id="GO:0003697">
    <property type="term" value="F:single-stranded DNA binding"/>
    <property type="evidence" value="ECO:0007669"/>
    <property type="project" value="InterPro"/>
</dbReference>
<feature type="compositionally biased region" description="Basic and acidic residues" evidence="4">
    <location>
        <begin position="180"/>
        <end position="205"/>
    </location>
</feature>
<keyword evidence="6" id="KW-1185">Reference proteome</keyword>
<evidence type="ECO:0000256" key="3">
    <source>
        <dbReference type="RuleBase" id="RU000524"/>
    </source>
</evidence>
<proteinExistence type="predicted"/>
<dbReference type="NCBIfam" id="TIGR00621">
    <property type="entry name" value="ssb"/>
    <property type="match status" value="1"/>
</dbReference>
<feature type="region of interest" description="Disordered" evidence="4">
    <location>
        <begin position="119"/>
        <end position="145"/>
    </location>
</feature>
<dbReference type="PROSITE" id="PS50935">
    <property type="entry name" value="SSB"/>
    <property type="match status" value="1"/>
</dbReference>